<sequence length="95" mass="10440">MKAEEEGERAREGHLHSKKRSAETDDHRIRKKAKSGSKEKLKGSEVNGKYHRSSAKNSHSGTSHKPLQESKITSSDKLKSDAGNSGSEAEDIKLV</sequence>
<organism evidence="1 2">
    <name type="scientific">Pangasius djambal</name>
    <dbReference type="NCBI Taxonomy" id="1691987"/>
    <lineage>
        <taxon>Eukaryota</taxon>
        <taxon>Metazoa</taxon>
        <taxon>Chordata</taxon>
        <taxon>Craniata</taxon>
        <taxon>Vertebrata</taxon>
        <taxon>Euteleostomi</taxon>
        <taxon>Actinopterygii</taxon>
        <taxon>Neopterygii</taxon>
        <taxon>Teleostei</taxon>
        <taxon>Ostariophysi</taxon>
        <taxon>Siluriformes</taxon>
        <taxon>Pangasiidae</taxon>
        <taxon>Pangasius</taxon>
    </lineage>
</organism>
<proteinExistence type="predicted"/>
<dbReference type="Proteomes" id="UP000830395">
    <property type="component" value="Chromosome 1"/>
</dbReference>
<evidence type="ECO:0000313" key="2">
    <source>
        <dbReference type="Proteomes" id="UP000830395"/>
    </source>
</evidence>
<dbReference type="EMBL" id="CM040975">
    <property type="protein sequence ID" value="MCJ8728223.1"/>
    <property type="molecule type" value="Genomic_DNA"/>
</dbReference>
<protein>
    <submittedName>
        <fullName evidence="1">Uncharacterized protein</fullName>
    </submittedName>
</protein>
<keyword evidence="2" id="KW-1185">Reference proteome</keyword>
<gene>
    <name evidence="1" type="ORF">PDJAM_G00001860</name>
</gene>
<evidence type="ECO:0000313" key="1">
    <source>
        <dbReference type="EMBL" id="MCJ8728223.1"/>
    </source>
</evidence>
<name>A0ACC5XY06_9TELE</name>
<comment type="caution">
    <text evidence="1">The sequence shown here is derived from an EMBL/GenBank/DDBJ whole genome shotgun (WGS) entry which is preliminary data.</text>
</comment>
<accession>A0ACC5XY06</accession>
<reference evidence="1" key="1">
    <citation type="submission" date="2020-02" db="EMBL/GenBank/DDBJ databases">
        <title>Genome sequencing of the panga catfish, Pangasius djambal.</title>
        <authorList>
            <person name="Wen M."/>
            <person name="Zahm M."/>
            <person name="Roques C."/>
            <person name="Cabau C."/>
            <person name="Klopp C."/>
            <person name="Donnadieu C."/>
            <person name="Jouanno E."/>
            <person name="Avarre J.-C."/>
            <person name="Campet M."/>
            <person name="Ha T."/>
            <person name="Dugue R."/>
            <person name="Lampietro C."/>
            <person name="Louis A."/>
            <person name="Herpin A."/>
            <person name="Echchiki A."/>
            <person name="Berthelot C."/>
            <person name="Parey E."/>
            <person name="Roest-Crollius H."/>
            <person name="Braasch I."/>
            <person name="Postlethwait J.H."/>
            <person name="Bobe J."/>
            <person name="Montfort J."/>
            <person name="Bouchez O."/>
            <person name="Begum T."/>
            <person name="Schartl M."/>
            <person name="Gustiano R."/>
            <person name="Guiguen Y."/>
        </authorList>
    </citation>
    <scope>NUCLEOTIDE SEQUENCE</scope>
    <source>
        <strain evidence="1">Pdj_M5554</strain>
    </source>
</reference>